<reference evidence="2 3" key="1">
    <citation type="journal article" date="2019" name="Nat. Med.">
        <title>A library of human gut bacterial isolates paired with longitudinal multiomics data enables mechanistic microbiome research.</title>
        <authorList>
            <person name="Poyet M."/>
            <person name="Groussin M."/>
            <person name="Gibbons S.M."/>
            <person name="Avila-Pacheco J."/>
            <person name="Jiang X."/>
            <person name="Kearney S.M."/>
            <person name="Perrotta A.R."/>
            <person name="Berdy B."/>
            <person name="Zhao S."/>
            <person name="Lieberman T.D."/>
            <person name="Swanson P.K."/>
            <person name="Smith M."/>
            <person name="Roesemann S."/>
            <person name="Alexander J.E."/>
            <person name="Rich S.A."/>
            <person name="Livny J."/>
            <person name="Vlamakis H."/>
            <person name="Clish C."/>
            <person name="Bullock K."/>
            <person name="Deik A."/>
            <person name="Scott J."/>
            <person name="Pierce K.A."/>
            <person name="Xavier R.J."/>
            <person name="Alm E.J."/>
        </authorList>
    </citation>
    <scope>NUCLEOTIDE SEQUENCE [LARGE SCALE GENOMIC DNA]</scope>
    <source>
        <strain evidence="2 3">BIOML-A2</strain>
    </source>
</reference>
<evidence type="ECO:0000313" key="2">
    <source>
        <dbReference type="EMBL" id="MTU44221.1"/>
    </source>
</evidence>
<dbReference type="CDD" id="cd00525">
    <property type="entry name" value="AE_Prim_S_like"/>
    <property type="match status" value="1"/>
</dbReference>
<name>A0A6I3S797_9BURK</name>
<evidence type="ECO:0000259" key="1">
    <source>
        <dbReference type="Pfam" id="PF22548"/>
    </source>
</evidence>
<accession>A0A6I3S797</accession>
<dbReference type="RefSeq" id="WP_149889038.1">
    <property type="nucleotide sequence ID" value="NZ_CATXDL010000002.1"/>
</dbReference>
<gene>
    <name evidence="2" type="ORF">GMD42_11545</name>
</gene>
<sequence>MRKLADLIFQRDRRREELSKIQKEISVLTQKTPSLILPFAHETPKDTDQQKPSVSAPLTPQQKVSLFFELFKGRGDVFAERWESFYDPQKVGYSPICIKRSGECPRPYSFCKNCPDKHYKPFTPKDIEQHLLGNKTVVTYPLVNGRYCPFVVIDLDEDDCRNDAKAILECAEKFGIPAYLEISRSGKGIHIWIFFEGLVSAKDARLLCDSLITLTQNQIRMEVSLSSFDRIIPCQDVLDTNQLGNLVALPLQKKRRPNASVFVDKNLQKKASGFPTRE</sequence>
<organism evidence="2 3">
    <name type="scientific">Parasutterella excrementihominis</name>
    <dbReference type="NCBI Taxonomy" id="487175"/>
    <lineage>
        <taxon>Bacteria</taxon>
        <taxon>Pseudomonadati</taxon>
        <taxon>Pseudomonadota</taxon>
        <taxon>Betaproteobacteria</taxon>
        <taxon>Burkholderiales</taxon>
        <taxon>Sutterellaceae</taxon>
        <taxon>Parasutterella</taxon>
    </lineage>
</organism>
<proteinExistence type="predicted"/>
<dbReference type="AlphaFoldDB" id="A0A6I3S797"/>
<feature type="domain" description="TOTE conflict system primase" evidence="1">
    <location>
        <begin position="62"/>
        <end position="269"/>
    </location>
</feature>
<protein>
    <recommendedName>
        <fullName evidence="1">TOTE conflict system primase domain-containing protein</fullName>
    </recommendedName>
</protein>
<dbReference type="Pfam" id="PF22548">
    <property type="entry name" value="AEP-TOTE"/>
    <property type="match status" value="1"/>
</dbReference>
<comment type="caution">
    <text evidence="2">The sequence shown here is derived from an EMBL/GenBank/DDBJ whole genome shotgun (WGS) entry which is preliminary data.</text>
</comment>
<dbReference type="Proteomes" id="UP000462362">
    <property type="component" value="Unassembled WGS sequence"/>
</dbReference>
<evidence type="ECO:0000313" key="3">
    <source>
        <dbReference type="Proteomes" id="UP000462362"/>
    </source>
</evidence>
<dbReference type="InterPro" id="IPR054347">
    <property type="entry name" value="TOTE_primase"/>
</dbReference>
<dbReference type="EMBL" id="WNCL01000054">
    <property type="protein sequence ID" value="MTU44221.1"/>
    <property type="molecule type" value="Genomic_DNA"/>
</dbReference>